<dbReference type="PIRSF" id="PIRSF012524">
    <property type="entry name" value="YitL_S1"/>
    <property type="match status" value="1"/>
</dbReference>
<dbReference type="InterPro" id="IPR048587">
    <property type="entry name" value="CvfB_S1_3rd"/>
</dbReference>
<name>A0ABT0HZS0_9LACO</name>
<dbReference type="RefSeq" id="WP_220727789.1">
    <property type="nucleotide sequence ID" value="NZ_BPLL01000003.1"/>
</dbReference>
<evidence type="ECO:0000256" key="1">
    <source>
        <dbReference type="PIRNR" id="PIRNR012524"/>
    </source>
</evidence>
<dbReference type="Gene3D" id="2.40.50.140">
    <property type="entry name" value="Nucleic acid-binding proteins"/>
    <property type="match status" value="2"/>
</dbReference>
<feature type="domain" description="Conserved virulence factor B third S1" evidence="5">
    <location>
        <begin position="141"/>
        <end position="215"/>
    </location>
</feature>
<feature type="domain" description="Conserved virulence factor B first S1" evidence="2">
    <location>
        <begin position="5"/>
        <end position="62"/>
    </location>
</feature>
<feature type="domain" description="Conserved virulence factor B second S1" evidence="4">
    <location>
        <begin position="73"/>
        <end position="134"/>
    </location>
</feature>
<dbReference type="Pfam" id="PF21543">
    <property type="entry name" value="CvfB_2nd"/>
    <property type="match status" value="1"/>
</dbReference>
<gene>
    <name evidence="6" type="ORF">LNP07_00870</name>
</gene>
<comment type="caution">
    <text evidence="6">The sequence shown here is derived from an EMBL/GenBank/DDBJ whole genome shotgun (WGS) entry which is preliminary data.</text>
</comment>
<protein>
    <submittedName>
        <fullName evidence="6">S1-like domain-containing RNA-binding protein</fullName>
    </submittedName>
</protein>
<dbReference type="EMBL" id="JAJIAO010000001">
    <property type="protein sequence ID" value="MCK8624076.1"/>
    <property type="molecule type" value="Genomic_DNA"/>
</dbReference>
<feature type="domain" description="Conserved virulence factor B-like winged helix" evidence="3">
    <location>
        <begin position="227"/>
        <end position="284"/>
    </location>
</feature>
<evidence type="ECO:0000259" key="3">
    <source>
        <dbReference type="Pfam" id="PF17783"/>
    </source>
</evidence>
<reference evidence="6 7" key="1">
    <citation type="submission" date="2021-11" db="EMBL/GenBank/DDBJ databases">
        <title>Comparative genomics of bee honey and flower isolates.</title>
        <authorList>
            <person name="Bechtner J.D."/>
            <person name="Gallus M.K."/>
            <person name="Ehrmann M."/>
        </authorList>
    </citation>
    <scope>NUCLEOTIDE SEQUENCE [LARGE SCALE GENOMIC DNA]</scope>
    <source>
        <strain evidence="6 7">M161</strain>
    </source>
</reference>
<evidence type="ECO:0000313" key="7">
    <source>
        <dbReference type="Proteomes" id="UP001522905"/>
    </source>
</evidence>
<evidence type="ECO:0000313" key="6">
    <source>
        <dbReference type="EMBL" id="MCK8624076.1"/>
    </source>
</evidence>
<comment type="similarity">
    <text evidence="1">Belongs to the CvfB family.</text>
</comment>
<dbReference type="InterPro" id="IPR039566">
    <property type="entry name" value="CvfB_S1_st"/>
</dbReference>
<evidence type="ECO:0000259" key="2">
    <source>
        <dbReference type="Pfam" id="PF13509"/>
    </source>
</evidence>
<proteinExistence type="inferred from homology"/>
<organism evidence="6 7">
    <name type="scientific">Apilactobacillus xinyiensis</name>
    <dbReference type="NCBI Taxonomy" id="2841032"/>
    <lineage>
        <taxon>Bacteria</taxon>
        <taxon>Bacillati</taxon>
        <taxon>Bacillota</taxon>
        <taxon>Bacilli</taxon>
        <taxon>Lactobacillales</taxon>
        <taxon>Lactobacillaceae</taxon>
        <taxon>Apilactobacillus</taxon>
    </lineage>
</organism>
<evidence type="ECO:0000259" key="5">
    <source>
        <dbReference type="Pfam" id="PF21543"/>
    </source>
</evidence>
<dbReference type="Gene3D" id="2.40.50.330">
    <property type="match status" value="1"/>
</dbReference>
<dbReference type="PANTHER" id="PTHR37296:SF1">
    <property type="entry name" value="CONSERVED VIRULENCE FACTOR B"/>
    <property type="match status" value="1"/>
</dbReference>
<dbReference type="Proteomes" id="UP001522905">
    <property type="component" value="Unassembled WGS sequence"/>
</dbReference>
<dbReference type="InterPro" id="IPR014464">
    <property type="entry name" value="CvfB_fam"/>
</dbReference>
<accession>A0ABT0HZS0</accession>
<sequence>MNNILGKIVSGKVTDENDKRYFVQIEGETFFLDKKEIVKPLKLGSNFKGFAYENEDHKMQITRNAPKSQQDHYAFGTIVNSKFGLGVFVDIGLPNKDIAVSLDDLPTIKSLWPQRGDKVMIALKIDNKNRIWGELADEDVFKAISIPGNKNMMNFNLKATAFRLKLAGTKVLTDDYRIGFIHPSERELEPRLGERLSVRVIGVHPDGTLNLSMRPRAYEAISDDAKMLMAVLKNAEDFTIPYNDKSNPDDIKKFFGISKGQFKRAIGHLLKNRLIAQSENGTYLTDKGKEFDQ</sequence>
<keyword evidence="7" id="KW-1185">Reference proteome</keyword>
<dbReference type="Pfam" id="PF21191">
    <property type="entry name" value="CvfB_1st"/>
    <property type="match status" value="1"/>
</dbReference>
<dbReference type="InterPro" id="IPR036388">
    <property type="entry name" value="WH-like_DNA-bd_sf"/>
</dbReference>
<dbReference type="InterPro" id="IPR012340">
    <property type="entry name" value="NA-bd_OB-fold"/>
</dbReference>
<evidence type="ECO:0000259" key="4">
    <source>
        <dbReference type="Pfam" id="PF21191"/>
    </source>
</evidence>
<dbReference type="InterPro" id="IPR048588">
    <property type="entry name" value="CvfB_S1_2nd"/>
</dbReference>
<dbReference type="InterPro" id="IPR040764">
    <property type="entry name" value="CvfB_WH"/>
</dbReference>
<dbReference type="Pfam" id="PF13509">
    <property type="entry name" value="S1_2"/>
    <property type="match status" value="1"/>
</dbReference>
<dbReference type="PANTHER" id="PTHR37296">
    <property type="entry name" value="CONSERVED VIRULENCE FACTOR B"/>
    <property type="match status" value="1"/>
</dbReference>
<dbReference type="Gene3D" id="1.10.10.10">
    <property type="entry name" value="Winged helix-like DNA-binding domain superfamily/Winged helix DNA-binding domain"/>
    <property type="match status" value="1"/>
</dbReference>
<dbReference type="Pfam" id="PF17783">
    <property type="entry name" value="WHD_CvfB"/>
    <property type="match status" value="1"/>
</dbReference>